<accession>A0ABS6BKP8</accession>
<dbReference type="EMBL" id="JAHKRT010000007">
    <property type="protein sequence ID" value="MBU3078878.1"/>
    <property type="molecule type" value="Genomic_DNA"/>
</dbReference>
<dbReference type="RefSeq" id="WP_216325914.1">
    <property type="nucleotide sequence ID" value="NZ_JAHKRT010000007.1"/>
</dbReference>
<dbReference type="PROSITE" id="PS50925">
    <property type="entry name" value="BLUF"/>
    <property type="match status" value="1"/>
</dbReference>
<organism evidence="2 3">
    <name type="scientific">Sphingomonas quercus</name>
    <dbReference type="NCBI Taxonomy" id="2842451"/>
    <lineage>
        <taxon>Bacteria</taxon>
        <taxon>Pseudomonadati</taxon>
        <taxon>Pseudomonadota</taxon>
        <taxon>Alphaproteobacteria</taxon>
        <taxon>Sphingomonadales</taxon>
        <taxon>Sphingomonadaceae</taxon>
        <taxon>Sphingomonas</taxon>
    </lineage>
</organism>
<dbReference type="Proteomes" id="UP000776276">
    <property type="component" value="Unassembled WGS sequence"/>
</dbReference>
<reference evidence="2 3" key="1">
    <citation type="submission" date="2021-06" db="EMBL/GenBank/DDBJ databases">
        <title>Sphingomonas sp. XMGL2, whole genome shotgun sequencing project.</title>
        <authorList>
            <person name="Zhao G."/>
            <person name="Shen L."/>
        </authorList>
    </citation>
    <scope>NUCLEOTIDE SEQUENCE [LARGE SCALE GENOMIC DNA]</scope>
    <source>
        <strain evidence="2 3">XMGL2</strain>
    </source>
</reference>
<dbReference type="InterPro" id="IPR007024">
    <property type="entry name" value="BLUF_domain"/>
</dbReference>
<evidence type="ECO:0000313" key="3">
    <source>
        <dbReference type="Proteomes" id="UP000776276"/>
    </source>
</evidence>
<feature type="domain" description="BLUF" evidence="1">
    <location>
        <begin position="1"/>
        <end position="92"/>
    </location>
</feature>
<proteinExistence type="predicted"/>
<protein>
    <submittedName>
        <fullName evidence="2">BLUF domain-containing protein</fullName>
    </submittedName>
</protein>
<evidence type="ECO:0000313" key="2">
    <source>
        <dbReference type="EMBL" id="MBU3078878.1"/>
    </source>
</evidence>
<dbReference type="SMART" id="SM01034">
    <property type="entry name" value="BLUF"/>
    <property type="match status" value="1"/>
</dbReference>
<dbReference type="Pfam" id="PF04940">
    <property type="entry name" value="BLUF"/>
    <property type="match status" value="1"/>
</dbReference>
<name>A0ABS6BKP8_9SPHN</name>
<sequence>MFQLTFVSAARAGLSWAEIDAIAVAAQRNNHDDNITGILIYNGFRFLQVIEGEREIVSSRYARICADPRHVEPRLIAARTVPERAFHGWDFACQEVLTAEDGRSFARTIADRTPLLRDRTLQMLFDSFARPDPSDRPARAA</sequence>
<gene>
    <name evidence="2" type="ORF">KOF26_13490</name>
</gene>
<keyword evidence="3" id="KW-1185">Reference proteome</keyword>
<comment type="caution">
    <text evidence="2">The sequence shown here is derived from an EMBL/GenBank/DDBJ whole genome shotgun (WGS) entry which is preliminary data.</text>
</comment>
<evidence type="ECO:0000259" key="1">
    <source>
        <dbReference type="PROSITE" id="PS50925"/>
    </source>
</evidence>